<evidence type="ECO:0000313" key="2">
    <source>
        <dbReference type="EMBL" id="RNA32490.1"/>
    </source>
</evidence>
<dbReference type="EMBL" id="REGN01001792">
    <property type="protein sequence ID" value="RNA32490.1"/>
    <property type="molecule type" value="Genomic_DNA"/>
</dbReference>
<evidence type="ECO:0000313" key="3">
    <source>
        <dbReference type="Proteomes" id="UP000276133"/>
    </source>
</evidence>
<sequence>MGYKINYVSFTNMSTNKKKFLYSTKVKIRKKEFHNLNFIRDKKKIQKYLKNESKLKCLLWVTYLFDWQRSSFVQHRLIIIATCFELIGQVLHDHFGFFCVPAVEKNVHIVTSDANEQKSSHHVQERKQNYAENNSVEKKRYAKADHNSKIDNERNEYGPEVDQSDHDNQSDGHSYEHHFGADDAHRRFHPNTSQVNCVQLSAIYITQFVTRSMVIPIVVIEQKLVAVHFVLVADDQRRIAHFISRCKIFVNQKLEQMDWSRPANLTNLFNGFFLSISFMMSDLWRSVSAKAYKTPLFSNLWHALVTLRTCSTSDSSMSSHLVLLFNSWINLGNEM</sequence>
<accession>A0A3M7SAA8</accession>
<name>A0A3M7SAA8_BRAPC</name>
<evidence type="ECO:0000256" key="1">
    <source>
        <dbReference type="SAM" id="MobiDB-lite"/>
    </source>
</evidence>
<proteinExistence type="predicted"/>
<dbReference type="Proteomes" id="UP000276133">
    <property type="component" value="Unassembled WGS sequence"/>
</dbReference>
<gene>
    <name evidence="2" type="ORF">BpHYR1_006791</name>
</gene>
<feature type="compositionally biased region" description="Basic and acidic residues" evidence="1">
    <location>
        <begin position="115"/>
        <end position="176"/>
    </location>
</feature>
<dbReference type="AlphaFoldDB" id="A0A3M7SAA8"/>
<feature type="region of interest" description="Disordered" evidence="1">
    <location>
        <begin position="114"/>
        <end position="176"/>
    </location>
</feature>
<organism evidence="2 3">
    <name type="scientific">Brachionus plicatilis</name>
    <name type="common">Marine rotifer</name>
    <name type="synonym">Brachionus muelleri</name>
    <dbReference type="NCBI Taxonomy" id="10195"/>
    <lineage>
        <taxon>Eukaryota</taxon>
        <taxon>Metazoa</taxon>
        <taxon>Spiralia</taxon>
        <taxon>Gnathifera</taxon>
        <taxon>Rotifera</taxon>
        <taxon>Eurotatoria</taxon>
        <taxon>Monogononta</taxon>
        <taxon>Pseudotrocha</taxon>
        <taxon>Ploima</taxon>
        <taxon>Brachionidae</taxon>
        <taxon>Brachionus</taxon>
    </lineage>
</organism>
<keyword evidence="3" id="KW-1185">Reference proteome</keyword>
<comment type="caution">
    <text evidence="2">The sequence shown here is derived from an EMBL/GenBank/DDBJ whole genome shotgun (WGS) entry which is preliminary data.</text>
</comment>
<reference evidence="2 3" key="1">
    <citation type="journal article" date="2018" name="Sci. Rep.">
        <title>Genomic signatures of local adaptation to the degree of environmental predictability in rotifers.</title>
        <authorList>
            <person name="Franch-Gras L."/>
            <person name="Hahn C."/>
            <person name="Garcia-Roger E.M."/>
            <person name="Carmona M.J."/>
            <person name="Serra M."/>
            <person name="Gomez A."/>
        </authorList>
    </citation>
    <scope>NUCLEOTIDE SEQUENCE [LARGE SCALE GENOMIC DNA]</scope>
    <source>
        <strain evidence="2">HYR1</strain>
    </source>
</reference>
<protein>
    <submittedName>
        <fullName evidence="2">Uncharacterized protein</fullName>
    </submittedName>
</protein>